<dbReference type="Proteomes" id="UP000234254">
    <property type="component" value="Unassembled WGS sequence"/>
</dbReference>
<dbReference type="GeneID" id="36546017"/>
<name>A0A2I1DF16_ASPC2</name>
<evidence type="ECO:0008006" key="4">
    <source>
        <dbReference type="Google" id="ProtNLM"/>
    </source>
</evidence>
<dbReference type="EMBL" id="MSFM01000001">
    <property type="protein sequence ID" value="PKY08464.1"/>
    <property type="molecule type" value="Genomic_DNA"/>
</dbReference>
<dbReference type="RefSeq" id="XP_024697058.1">
    <property type="nucleotide sequence ID" value="XM_024838493.1"/>
</dbReference>
<proteinExistence type="predicted"/>
<feature type="compositionally biased region" description="Pro residues" evidence="1">
    <location>
        <begin position="24"/>
        <end position="39"/>
    </location>
</feature>
<evidence type="ECO:0000256" key="1">
    <source>
        <dbReference type="SAM" id="MobiDB-lite"/>
    </source>
</evidence>
<dbReference type="Gene3D" id="3.10.450.50">
    <property type="match status" value="1"/>
</dbReference>
<feature type="region of interest" description="Disordered" evidence="1">
    <location>
        <begin position="13"/>
        <end position="42"/>
    </location>
</feature>
<dbReference type="AlphaFoldDB" id="A0A2I1DF16"/>
<dbReference type="VEuPathDB" id="FungiDB:P168DRAFT_301157"/>
<protein>
    <recommendedName>
        <fullName evidence="4">NTF2-like protein</fullName>
    </recommendedName>
</protein>
<evidence type="ECO:0000313" key="3">
    <source>
        <dbReference type="Proteomes" id="UP000234254"/>
    </source>
</evidence>
<comment type="caution">
    <text evidence="2">The sequence shown here is derived from an EMBL/GenBank/DDBJ whole genome shotgun (WGS) entry which is preliminary data.</text>
</comment>
<reference evidence="2" key="1">
    <citation type="submission" date="2016-12" db="EMBL/GenBank/DDBJ databases">
        <title>The genomes of Aspergillus section Nigri reveals drivers in fungal speciation.</title>
        <authorList>
            <consortium name="DOE Joint Genome Institute"/>
            <person name="Vesth T.C."/>
            <person name="Nybo J."/>
            <person name="Theobald S."/>
            <person name="Brandl J."/>
            <person name="Frisvad J.C."/>
            <person name="Nielsen K.F."/>
            <person name="Lyhne E.K."/>
            <person name="Kogle M.E."/>
            <person name="Kuo A."/>
            <person name="Riley R."/>
            <person name="Clum A."/>
            <person name="Nolan M."/>
            <person name="Lipzen A."/>
            <person name="Salamov A."/>
            <person name="Henrissat B."/>
            <person name="Wiebenga A."/>
            <person name="De vries R.P."/>
            <person name="Grigoriev I.V."/>
            <person name="Mortensen U.H."/>
            <person name="Andersen M.R."/>
            <person name="Baker S.E."/>
        </authorList>
    </citation>
    <scope>NUCLEOTIDE SEQUENCE</scope>
    <source>
        <strain evidence="2">IBT 28561</strain>
    </source>
</reference>
<dbReference type="SUPFAM" id="SSF54427">
    <property type="entry name" value="NTF2-like"/>
    <property type="match status" value="1"/>
</dbReference>
<dbReference type="OrthoDB" id="2896390at2759"/>
<sequence length="175" mass="19093">MARSDARVLLVLGDSSKESNGLDPPNPHAPPSAPPPYTLPSPETDAILAAAKGFLSALTSKSAVDFERYCVRAGGMSLRPPPPTSPRFCTIGAFVEHVLKIKDHLDERIWDPEVKVHELGDIASVWAPFRAKVNGVVDHVGVELFVLHKIEGVWKVTGLADSCRWPTVEERELLL</sequence>
<accession>A0A2I1DF16</accession>
<dbReference type="InterPro" id="IPR032710">
    <property type="entry name" value="NTF2-like_dom_sf"/>
</dbReference>
<evidence type="ECO:0000313" key="2">
    <source>
        <dbReference type="EMBL" id="PKY08464.1"/>
    </source>
</evidence>
<gene>
    <name evidence="2" type="ORF">P168DRAFT_301157</name>
</gene>
<keyword evidence="3" id="KW-1185">Reference proteome</keyword>
<organism evidence="2 3">
    <name type="scientific">Aspergillus campestris (strain IBT 28561)</name>
    <dbReference type="NCBI Taxonomy" id="1392248"/>
    <lineage>
        <taxon>Eukaryota</taxon>
        <taxon>Fungi</taxon>
        <taxon>Dikarya</taxon>
        <taxon>Ascomycota</taxon>
        <taxon>Pezizomycotina</taxon>
        <taxon>Eurotiomycetes</taxon>
        <taxon>Eurotiomycetidae</taxon>
        <taxon>Eurotiales</taxon>
        <taxon>Aspergillaceae</taxon>
        <taxon>Aspergillus</taxon>
        <taxon>Aspergillus subgen. Circumdati</taxon>
    </lineage>
</organism>